<dbReference type="Proteomes" id="UP000515158">
    <property type="component" value="Unplaced"/>
</dbReference>
<dbReference type="InterPro" id="IPR007531">
    <property type="entry name" value="Dysbindin"/>
</dbReference>
<evidence type="ECO:0000256" key="1">
    <source>
        <dbReference type="ARBA" id="ARBA00008686"/>
    </source>
</evidence>
<dbReference type="AlphaFoldDB" id="A0A6P8Z5R3"/>
<sequence>MFDSFRDKIQSVQEGISASFHRISSGETSRPIEYRSVNLNAGAEILQRYQTEWHDGHQLAEENAAKAQAIDEVIGSLHATFEKQWTGITQLNTTMAAIPKIISSTQTLMEHLGNLQELFDEVEHNLLQLEDVVETQEHQERQLDHRFQLAMYKEKKLQELERVRESLVKEYGEKMANYERRQCQTMKERQETFGQVFQEDLEQFKQSGKLPVTPIKSAQPGPSLEEVTLDDDSVALDNFLGESQA</sequence>
<gene>
    <name evidence="5" type="primary">LOC117645731</name>
</gene>
<name>A0A6P8Z5R3_THRPL</name>
<dbReference type="GeneID" id="117645731"/>
<evidence type="ECO:0000313" key="4">
    <source>
        <dbReference type="Proteomes" id="UP000515158"/>
    </source>
</evidence>
<protein>
    <submittedName>
        <fullName evidence="5">Dysbindin protein homolog isoform X1</fullName>
    </submittedName>
</protein>
<dbReference type="OrthoDB" id="2445127at2759"/>
<accession>A0A6P8Z5R3</accession>
<proteinExistence type="inferred from homology"/>
<keyword evidence="4" id="KW-1185">Reference proteome</keyword>
<dbReference type="KEGG" id="tpal:117645731"/>
<dbReference type="CTD" id="40052"/>
<dbReference type="PANTHER" id="PTHR16294:SF6">
    <property type="entry name" value="DYNAMIN N-TERMINAL DOMAIN-CONTAINING PROTEIN"/>
    <property type="match status" value="1"/>
</dbReference>
<dbReference type="PANTHER" id="PTHR16294">
    <property type="entry name" value="DYSTROBREVIN BINDING PROTEIN 1 DYSBINDIN"/>
    <property type="match status" value="1"/>
</dbReference>
<reference evidence="5" key="1">
    <citation type="submission" date="2025-08" db="UniProtKB">
        <authorList>
            <consortium name="RefSeq"/>
        </authorList>
    </citation>
    <scope>IDENTIFICATION</scope>
    <source>
        <tissue evidence="5">Total insect</tissue>
    </source>
</reference>
<feature type="coiled-coil region" evidence="2">
    <location>
        <begin position="112"/>
        <end position="177"/>
    </location>
</feature>
<evidence type="ECO:0000256" key="3">
    <source>
        <dbReference type="SAM" id="MobiDB-lite"/>
    </source>
</evidence>
<comment type="similarity">
    <text evidence="1">Belongs to the dysbindin family.</text>
</comment>
<keyword evidence="2" id="KW-0175">Coiled coil</keyword>
<dbReference type="GO" id="GO:0005737">
    <property type="term" value="C:cytoplasm"/>
    <property type="evidence" value="ECO:0007669"/>
    <property type="project" value="InterPro"/>
</dbReference>
<dbReference type="RefSeq" id="XP_034241982.1">
    <property type="nucleotide sequence ID" value="XM_034386091.1"/>
</dbReference>
<evidence type="ECO:0000256" key="2">
    <source>
        <dbReference type="SAM" id="Coils"/>
    </source>
</evidence>
<organism evidence="5">
    <name type="scientific">Thrips palmi</name>
    <name type="common">Melon thrips</name>
    <dbReference type="NCBI Taxonomy" id="161013"/>
    <lineage>
        <taxon>Eukaryota</taxon>
        <taxon>Metazoa</taxon>
        <taxon>Ecdysozoa</taxon>
        <taxon>Arthropoda</taxon>
        <taxon>Hexapoda</taxon>
        <taxon>Insecta</taxon>
        <taxon>Pterygota</taxon>
        <taxon>Neoptera</taxon>
        <taxon>Paraneoptera</taxon>
        <taxon>Thysanoptera</taxon>
        <taxon>Terebrantia</taxon>
        <taxon>Thripoidea</taxon>
        <taxon>Thripidae</taxon>
        <taxon>Thrips</taxon>
    </lineage>
</organism>
<evidence type="ECO:0000313" key="5">
    <source>
        <dbReference type="RefSeq" id="XP_034241982.1"/>
    </source>
</evidence>
<feature type="region of interest" description="Disordered" evidence="3">
    <location>
        <begin position="208"/>
        <end position="229"/>
    </location>
</feature>
<dbReference type="FunCoup" id="A0A6P8Z5R3">
    <property type="interactions" value="28"/>
</dbReference>
<dbReference type="InParanoid" id="A0A6P8Z5R3"/>